<keyword evidence="2" id="KW-0418">Kinase</keyword>
<evidence type="ECO:0000313" key="2">
    <source>
        <dbReference type="EMBL" id="KTR81586.1"/>
    </source>
</evidence>
<reference evidence="2 3" key="1">
    <citation type="journal article" date="2016" name="Front. Microbiol.">
        <title>Genomic Resource of Rice Seed Associated Bacteria.</title>
        <authorList>
            <person name="Midha S."/>
            <person name="Bansal K."/>
            <person name="Sharma S."/>
            <person name="Kumar N."/>
            <person name="Patil P.P."/>
            <person name="Chaudhry V."/>
            <person name="Patil P.B."/>
        </authorList>
    </citation>
    <scope>NUCLEOTIDE SEQUENCE [LARGE SCALE GENOMIC DNA]</scope>
    <source>
        <strain evidence="2 3">NS354</strain>
    </source>
</reference>
<dbReference type="OrthoDB" id="849313at2"/>
<dbReference type="PATRIC" id="fig|1079994.3.peg.389"/>
<feature type="non-terminal residue" evidence="2">
    <location>
        <position position="1"/>
    </location>
</feature>
<comment type="similarity">
    <text evidence="1">Belongs to the ROK (NagC/XylR) family.</text>
</comment>
<evidence type="ECO:0000256" key="1">
    <source>
        <dbReference type="ARBA" id="ARBA00006479"/>
    </source>
</evidence>
<gene>
    <name evidence="2" type="ORF">NS354_12310</name>
</gene>
<dbReference type="RefSeq" id="WP_058594745.1">
    <property type="nucleotide sequence ID" value="NZ_LDRK01000122.1"/>
</dbReference>
<dbReference type="AlphaFoldDB" id="A0A147EAZ9"/>
<proteinExistence type="inferred from homology"/>
<dbReference type="EMBL" id="LDRK01000122">
    <property type="protein sequence ID" value="KTR81586.1"/>
    <property type="molecule type" value="Genomic_DNA"/>
</dbReference>
<accession>A0A147EAZ9</accession>
<keyword evidence="2" id="KW-0808">Transferase</keyword>
<dbReference type="SUPFAM" id="SSF53067">
    <property type="entry name" value="Actin-like ATPase domain"/>
    <property type="match status" value="2"/>
</dbReference>
<dbReference type="Gene3D" id="3.30.420.40">
    <property type="match status" value="1"/>
</dbReference>
<dbReference type="Pfam" id="PF00480">
    <property type="entry name" value="ROK"/>
    <property type="match status" value="1"/>
</dbReference>
<sequence>TAANIDLSWIGTDAHALLSAAVEAPCTVVNDADAAGIAEVAFGEVSGLPGVTLVLTFGTGIGSALVADGVLVPNFELGHLELDGFTSIERHTAAKVIEREGITLAEWASRVARYIGHLEKILNPDRFVLGGSISKAADSYLPFPGVTVPVVPARLRNNAGIIGAARLAAEALDPASANSAP</sequence>
<protein>
    <submittedName>
        <fullName evidence="2">Polyphosphate glucokinase</fullName>
    </submittedName>
</protein>
<dbReference type="PANTHER" id="PTHR18964">
    <property type="entry name" value="ROK (REPRESSOR, ORF, KINASE) FAMILY"/>
    <property type="match status" value="1"/>
</dbReference>
<comment type="caution">
    <text evidence="2">The sequence shown here is derived from an EMBL/GenBank/DDBJ whole genome shotgun (WGS) entry which is preliminary data.</text>
</comment>
<dbReference type="Proteomes" id="UP000070810">
    <property type="component" value="Unassembled WGS sequence"/>
</dbReference>
<dbReference type="InterPro" id="IPR043129">
    <property type="entry name" value="ATPase_NBD"/>
</dbReference>
<dbReference type="GO" id="GO:0016301">
    <property type="term" value="F:kinase activity"/>
    <property type="evidence" value="ECO:0007669"/>
    <property type="project" value="UniProtKB-KW"/>
</dbReference>
<name>A0A147EAZ9_9MICO</name>
<evidence type="ECO:0000313" key="3">
    <source>
        <dbReference type="Proteomes" id="UP000070810"/>
    </source>
</evidence>
<organism evidence="2 3">
    <name type="scientific">Leucobacter chromiiresistens</name>
    <dbReference type="NCBI Taxonomy" id="1079994"/>
    <lineage>
        <taxon>Bacteria</taxon>
        <taxon>Bacillati</taxon>
        <taxon>Actinomycetota</taxon>
        <taxon>Actinomycetes</taxon>
        <taxon>Micrococcales</taxon>
        <taxon>Microbacteriaceae</taxon>
        <taxon>Leucobacter</taxon>
    </lineage>
</organism>
<keyword evidence="3" id="KW-1185">Reference proteome</keyword>
<dbReference type="InterPro" id="IPR000600">
    <property type="entry name" value="ROK"/>
</dbReference>
<dbReference type="PANTHER" id="PTHR18964:SF146">
    <property type="entry name" value="POLYPHOSPHATE GLUCOKINASE"/>
    <property type="match status" value="1"/>
</dbReference>